<sequence length="149" mass="16346">MTVSIREARDSDFFPWLSLYEGYASERGVELTEQRALQLWTWLSDPHHPETSLIALDEDGDVTGLVHFHTFPRPLLGETGVFIDAIHAREDTVAQELFRAVRDTAAAQGAAVIRWTQADGETLPRVLAEAGGAAASSAYVELQTTPQPA</sequence>
<gene>
    <name evidence="1" type="ORF">GCM10022286_06610</name>
</gene>
<evidence type="ECO:0008006" key="3">
    <source>
        <dbReference type="Google" id="ProtNLM"/>
    </source>
</evidence>
<evidence type="ECO:0000313" key="2">
    <source>
        <dbReference type="Proteomes" id="UP001415169"/>
    </source>
</evidence>
<evidence type="ECO:0000313" key="1">
    <source>
        <dbReference type="EMBL" id="GAA4156383.1"/>
    </source>
</evidence>
<protein>
    <recommendedName>
        <fullName evidence="3">GNAT family N-acetyltransferase</fullName>
    </recommendedName>
</protein>
<accession>A0ABP7ZG36</accession>
<proteinExistence type="predicted"/>
<name>A0ABP7ZG36_9MICO</name>
<reference evidence="1" key="1">
    <citation type="journal article" date="2014" name="Int. J. Syst. Evol. Microbiol.">
        <title>Complete genome of a new Firmicutes species belonging to the dominant human colonic microbiota ('Ruminococcus bicirculans') reveals two chromosomes and a selective capacity to utilize plant glucans.</title>
        <authorList>
            <consortium name="NISC Comparative Sequencing Program"/>
            <person name="Wegmann U."/>
            <person name="Louis P."/>
            <person name="Goesmann A."/>
            <person name="Henrissat B."/>
            <person name="Duncan S.H."/>
            <person name="Flint H.J."/>
        </authorList>
    </citation>
    <scope>NUCLEOTIDE SEQUENCE</scope>
    <source>
        <strain evidence="1">JCM 17590</strain>
    </source>
</reference>
<dbReference type="InterPro" id="IPR016181">
    <property type="entry name" value="Acyl_CoA_acyltransferase"/>
</dbReference>
<comment type="caution">
    <text evidence="1">The sequence shown here is derived from an EMBL/GenBank/DDBJ whole genome shotgun (WGS) entry which is preliminary data.</text>
</comment>
<reference evidence="1" key="2">
    <citation type="submission" date="2023-12" db="EMBL/GenBank/DDBJ databases">
        <authorList>
            <person name="Sun Q."/>
            <person name="Inoue M."/>
        </authorList>
    </citation>
    <scope>NUCLEOTIDE SEQUENCE</scope>
    <source>
        <strain evidence="1">JCM 17590</strain>
    </source>
</reference>
<dbReference type="SUPFAM" id="SSF55729">
    <property type="entry name" value="Acyl-CoA N-acyltransferases (Nat)"/>
    <property type="match status" value="1"/>
</dbReference>
<dbReference type="Proteomes" id="UP001415169">
    <property type="component" value="Unassembled WGS sequence"/>
</dbReference>
<dbReference type="EMBL" id="BAABBV010000001">
    <property type="protein sequence ID" value="GAA4156383.1"/>
    <property type="molecule type" value="Genomic_DNA"/>
</dbReference>
<organism evidence="1 2">
    <name type="scientific">Gryllotalpicola daejeonensis</name>
    <dbReference type="NCBI Taxonomy" id="993087"/>
    <lineage>
        <taxon>Bacteria</taxon>
        <taxon>Bacillati</taxon>
        <taxon>Actinomycetota</taxon>
        <taxon>Actinomycetes</taxon>
        <taxon>Micrococcales</taxon>
        <taxon>Microbacteriaceae</taxon>
        <taxon>Gryllotalpicola</taxon>
    </lineage>
</organism>
<keyword evidence="2" id="KW-1185">Reference proteome</keyword>
<dbReference type="RefSeq" id="WP_344790310.1">
    <property type="nucleotide sequence ID" value="NZ_BAABBV010000001.1"/>
</dbReference>
<dbReference type="Gene3D" id="3.40.630.30">
    <property type="match status" value="1"/>
</dbReference>